<protein>
    <submittedName>
        <fullName evidence="1">Uncharacterized protein</fullName>
    </submittedName>
</protein>
<evidence type="ECO:0000313" key="1">
    <source>
        <dbReference type="EMBL" id="ERM93615.1"/>
    </source>
</evidence>
<gene>
    <name evidence="1" type="ORF">AMTR_s00004p00135940</name>
</gene>
<name>W1NEQ7_AMBTC</name>
<evidence type="ECO:0000313" key="2">
    <source>
        <dbReference type="Proteomes" id="UP000017836"/>
    </source>
</evidence>
<reference evidence="2" key="1">
    <citation type="journal article" date="2013" name="Science">
        <title>The Amborella genome and the evolution of flowering plants.</title>
        <authorList>
            <consortium name="Amborella Genome Project"/>
        </authorList>
    </citation>
    <scope>NUCLEOTIDE SEQUENCE [LARGE SCALE GENOMIC DNA]</scope>
</reference>
<proteinExistence type="predicted"/>
<dbReference type="Gramene" id="ERM93615">
    <property type="protein sequence ID" value="ERM93615"/>
    <property type="gene ID" value="AMTR_s00004p00135940"/>
</dbReference>
<dbReference type="AlphaFoldDB" id="W1NEQ7"/>
<keyword evidence="2" id="KW-1185">Reference proteome</keyword>
<organism evidence="1 2">
    <name type="scientific">Amborella trichopoda</name>
    <dbReference type="NCBI Taxonomy" id="13333"/>
    <lineage>
        <taxon>Eukaryota</taxon>
        <taxon>Viridiplantae</taxon>
        <taxon>Streptophyta</taxon>
        <taxon>Embryophyta</taxon>
        <taxon>Tracheophyta</taxon>
        <taxon>Spermatophyta</taxon>
        <taxon>Magnoliopsida</taxon>
        <taxon>Amborellales</taxon>
        <taxon>Amborellaceae</taxon>
        <taxon>Amborella</taxon>
    </lineage>
</organism>
<sequence>MAHPFLPHKPDRGTQLSREKLGIWIRCKGRALWRLKMSEKFGAMEEMLNLFGVARRKASIMEGEVVGDRCEGPCGNSSLRFDFIVSSRDEVPMWLKYQRWDKKS</sequence>
<dbReference type="EMBL" id="KI397628">
    <property type="protein sequence ID" value="ERM93615.1"/>
    <property type="molecule type" value="Genomic_DNA"/>
</dbReference>
<dbReference type="Proteomes" id="UP000017836">
    <property type="component" value="Unassembled WGS sequence"/>
</dbReference>
<accession>W1NEQ7</accession>
<dbReference type="HOGENOM" id="CLU_2253684_0_0_1"/>